<dbReference type="EMBL" id="JAMD01000001">
    <property type="protein sequence ID" value="KEJ98055.1"/>
    <property type="molecule type" value="Genomic_DNA"/>
</dbReference>
<dbReference type="Proteomes" id="UP000027746">
    <property type="component" value="Unassembled WGS sequence"/>
</dbReference>
<dbReference type="OrthoDB" id="9815163at2"/>
<dbReference type="Pfam" id="PF04248">
    <property type="entry name" value="NTP_transf_9"/>
    <property type="match status" value="1"/>
</dbReference>
<sequence>MANHITIRPATGKWSVRAGGAVIGESENALELTEGDYPFVIYFPRGDIATAFLDQTDKTTFCPHKGDASYYSVVTKSTTLENVAWSYEDPKPEVAEIKGYLAFYAGNGVTVEKI</sequence>
<keyword evidence="3" id="KW-1185">Reference proteome</keyword>
<dbReference type="InterPro" id="IPR038694">
    <property type="entry name" value="DUF427_sf"/>
</dbReference>
<dbReference type="AlphaFoldDB" id="A0A073J8E5"/>
<comment type="caution">
    <text evidence="2">The sequence shown here is derived from an EMBL/GenBank/DDBJ whole genome shotgun (WGS) entry which is preliminary data.</text>
</comment>
<proteinExistence type="predicted"/>
<dbReference type="PANTHER" id="PTHR34310:SF9">
    <property type="entry name" value="BLR5716 PROTEIN"/>
    <property type="match status" value="1"/>
</dbReference>
<evidence type="ECO:0000313" key="2">
    <source>
        <dbReference type="EMBL" id="KEJ98055.1"/>
    </source>
</evidence>
<dbReference type="InterPro" id="IPR007361">
    <property type="entry name" value="DUF427"/>
</dbReference>
<organism evidence="2 3">
    <name type="scientific">Pseudosulfitobacter pseudonitzschiae</name>
    <dbReference type="NCBI Taxonomy" id="1402135"/>
    <lineage>
        <taxon>Bacteria</taxon>
        <taxon>Pseudomonadati</taxon>
        <taxon>Pseudomonadota</taxon>
        <taxon>Alphaproteobacteria</taxon>
        <taxon>Rhodobacterales</taxon>
        <taxon>Roseobacteraceae</taxon>
        <taxon>Pseudosulfitobacter</taxon>
    </lineage>
</organism>
<dbReference type="RefSeq" id="WP_037921399.1">
    <property type="nucleotide sequence ID" value="NZ_CP054599.1"/>
</dbReference>
<feature type="domain" description="DUF427" evidence="1">
    <location>
        <begin position="15"/>
        <end position="105"/>
    </location>
</feature>
<evidence type="ECO:0000313" key="3">
    <source>
        <dbReference type="Proteomes" id="UP000027746"/>
    </source>
</evidence>
<accession>A0A073J8E5</accession>
<dbReference type="Gene3D" id="2.170.150.40">
    <property type="entry name" value="Domain of unknown function (DUF427)"/>
    <property type="match status" value="1"/>
</dbReference>
<gene>
    <name evidence="2" type="ORF">SUH3_03420</name>
</gene>
<name>A0A073J8E5_9RHOB</name>
<protein>
    <recommendedName>
        <fullName evidence="1">DUF427 domain-containing protein</fullName>
    </recommendedName>
</protein>
<dbReference type="GeneID" id="68870605"/>
<evidence type="ECO:0000259" key="1">
    <source>
        <dbReference type="Pfam" id="PF04248"/>
    </source>
</evidence>
<reference evidence="2 3" key="1">
    <citation type="submission" date="2014-01" db="EMBL/GenBank/DDBJ databases">
        <title>Sulfitobacter sp. H3 (MCCC 1A00686) Genome Sequencing.</title>
        <authorList>
            <person name="Lai Q."/>
            <person name="Hong Z."/>
        </authorList>
    </citation>
    <scope>NUCLEOTIDE SEQUENCE [LARGE SCALE GENOMIC DNA]</scope>
    <source>
        <strain evidence="2 3">H3</strain>
    </source>
</reference>
<dbReference type="PANTHER" id="PTHR34310">
    <property type="entry name" value="DUF427 DOMAIN PROTEIN (AFU_ORTHOLOGUE AFUA_3G02220)"/>
    <property type="match status" value="1"/>
</dbReference>